<dbReference type="Gene3D" id="1.10.238.10">
    <property type="entry name" value="EF-hand"/>
    <property type="match status" value="2"/>
</dbReference>
<accession>A0ABM3DF82</accession>
<dbReference type="Pfam" id="PF13833">
    <property type="entry name" value="EF-hand_8"/>
    <property type="match status" value="1"/>
</dbReference>
<evidence type="ECO:0000313" key="7">
    <source>
        <dbReference type="RefSeq" id="XP_045557481.1"/>
    </source>
</evidence>
<dbReference type="PROSITE" id="PS50222">
    <property type="entry name" value="EF_HAND_2"/>
    <property type="match status" value="3"/>
</dbReference>
<name>A0ABM3DF82_SALSA</name>
<keyword evidence="6" id="KW-1185">Reference proteome</keyword>
<proteinExistence type="predicted"/>
<dbReference type="InterPro" id="IPR002048">
    <property type="entry name" value="EF_hand_dom"/>
</dbReference>
<dbReference type="PANTHER" id="PTHR45917:SF8">
    <property type="entry name" value="CALCIUM-BINDING PROTEIN 2-LIKE"/>
    <property type="match status" value="1"/>
</dbReference>
<keyword evidence="2" id="KW-0677">Repeat</keyword>
<dbReference type="InterPro" id="IPR043582">
    <property type="entry name" value="CaBP1/2/4/5"/>
</dbReference>
<dbReference type="PANTHER" id="PTHR45917">
    <property type="entry name" value="CALCIUM-BINDING PROTEIN 1-RELATED"/>
    <property type="match status" value="1"/>
</dbReference>
<reference evidence="7" key="1">
    <citation type="submission" date="2025-08" db="UniProtKB">
        <authorList>
            <consortium name="RefSeq"/>
        </authorList>
    </citation>
    <scope>IDENTIFICATION</scope>
</reference>
<dbReference type="GeneID" id="106577922"/>
<evidence type="ECO:0000259" key="5">
    <source>
        <dbReference type="PROSITE" id="PS50222"/>
    </source>
</evidence>
<evidence type="ECO:0000256" key="1">
    <source>
        <dbReference type="ARBA" id="ARBA00022723"/>
    </source>
</evidence>
<dbReference type="SMART" id="SM00054">
    <property type="entry name" value="EFh"/>
    <property type="match status" value="3"/>
</dbReference>
<dbReference type="CDD" id="cd00051">
    <property type="entry name" value="EFh"/>
    <property type="match status" value="1"/>
</dbReference>
<feature type="region of interest" description="Disordered" evidence="4">
    <location>
        <begin position="18"/>
        <end position="98"/>
    </location>
</feature>
<dbReference type="Pfam" id="PF13499">
    <property type="entry name" value="EF-hand_7"/>
    <property type="match status" value="1"/>
</dbReference>
<feature type="compositionally biased region" description="Low complexity" evidence="4">
    <location>
        <begin position="43"/>
        <end position="84"/>
    </location>
</feature>
<sequence>MTSGTRRLIGPVVTLRPNWDRGVAGTLTTSRPTSSARMSKTPSTTSAASVTSATSAASVTSATSAASTDSKGGKSSQKSSGSESAPKKVSKKEQKRQDMEKIHTTLLCSVFGAERELAQAELDELDFAFKEFDYDCDGYLNYKDVAECMRTMGYMPTEMELLEIVQQIKMRMGGLMDFDDFCELMGPRIMGETVDMLGLKELRSAFSQFDQDCDGKISQDEMKEAVKCFLGEKLKKGELEDILKEIDINGDGSVDFDEFVMILSIR</sequence>
<keyword evidence="1" id="KW-0479">Metal-binding</keyword>
<dbReference type="InterPro" id="IPR011992">
    <property type="entry name" value="EF-hand-dom_pair"/>
</dbReference>
<feature type="domain" description="EF-hand" evidence="5">
    <location>
        <begin position="197"/>
        <end position="232"/>
    </location>
</feature>
<dbReference type="InterPro" id="IPR018247">
    <property type="entry name" value="EF_Hand_1_Ca_BS"/>
</dbReference>
<evidence type="ECO:0000256" key="4">
    <source>
        <dbReference type="SAM" id="MobiDB-lite"/>
    </source>
</evidence>
<evidence type="ECO:0000313" key="6">
    <source>
        <dbReference type="Proteomes" id="UP001652741"/>
    </source>
</evidence>
<feature type="compositionally biased region" description="Polar residues" evidence="4">
    <location>
        <begin position="26"/>
        <end position="42"/>
    </location>
</feature>
<feature type="domain" description="EF-hand" evidence="5">
    <location>
        <begin position="234"/>
        <end position="266"/>
    </location>
</feature>
<dbReference type="SUPFAM" id="SSF47473">
    <property type="entry name" value="EF-hand"/>
    <property type="match status" value="1"/>
</dbReference>
<gene>
    <name evidence="7" type="primary">LOC106577922</name>
</gene>
<evidence type="ECO:0000256" key="3">
    <source>
        <dbReference type="ARBA" id="ARBA00022837"/>
    </source>
</evidence>
<dbReference type="Proteomes" id="UP001652741">
    <property type="component" value="Chromosome ssa18"/>
</dbReference>
<dbReference type="RefSeq" id="XP_045557481.1">
    <property type="nucleotide sequence ID" value="XM_045701525.1"/>
</dbReference>
<feature type="domain" description="EF-hand" evidence="5">
    <location>
        <begin position="120"/>
        <end position="155"/>
    </location>
</feature>
<organism evidence="6 7">
    <name type="scientific">Salmo salar</name>
    <name type="common">Atlantic salmon</name>
    <dbReference type="NCBI Taxonomy" id="8030"/>
    <lineage>
        <taxon>Eukaryota</taxon>
        <taxon>Metazoa</taxon>
        <taxon>Chordata</taxon>
        <taxon>Craniata</taxon>
        <taxon>Vertebrata</taxon>
        <taxon>Euteleostomi</taxon>
        <taxon>Actinopterygii</taxon>
        <taxon>Neopterygii</taxon>
        <taxon>Teleostei</taxon>
        <taxon>Protacanthopterygii</taxon>
        <taxon>Salmoniformes</taxon>
        <taxon>Salmonidae</taxon>
        <taxon>Salmoninae</taxon>
        <taxon>Salmo</taxon>
    </lineage>
</organism>
<evidence type="ECO:0000256" key="2">
    <source>
        <dbReference type="ARBA" id="ARBA00022737"/>
    </source>
</evidence>
<dbReference type="PROSITE" id="PS00018">
    <property type="entry name" value="EF_HAND_1"/>
    <property type="match status" value="3"/>
</dbReference>
<keyword evidence="3" id="KW-0106">Calcium</keyword>
<protein>
    <submittedName>
        <fullName evidence="7">Calcium-binding protein 2 isoform X1</fullName>
    </submittedName>
</protein>